<accession>A0ABP4VY60</accession>
<evidence type="ECO:0000256" key="3">
    <source>
        <dbReference type="ARBA" id="ARBA00021315"/>
    </source>
</evidence>
<evidence type="ECO:0000256" key="4">
    <source>
        <dbReference type="ARBA" id="ARBA00022741"/>
    </source>
</evidence>
<dbReference type="InterPro" id="IPR004604">
    <property type="entry name" value="DNA_recomb/repair_RecN"/>
</dbReference>
<evidence type="ECO:0000256" key="9">
    <source>
        <dbReference type="PIRNR" id="PIRNR003128"/>
    </source>
</evidence>
<comment type="function">
    <text evidence="1 9">May be involved in recombinational repair of damaged DNA.</text>
</comment>
<evidence type="ECO:0000256" key="7">
    <source>
        <dbReference type="ARBA" id="ARBA00023204"/>
    </source>
</evidence>
<evidence type="ECO:0000259" key="10">
    <source>
        <dbReference type="Pfam" id="PF02463"/>
    </source>
</evidence>
<keyword evidence="12" id="KW-1185">Reference proteome</keyword>
<dbReference type="PANTHER" id="PTHR11059">
    <property type="entry name" value="DNA REPAIR PROTEIN RECN"/>
    <property type="match status" value="1"/>
</dbReference>
<keyword evidence="7 9" id="KW-0234">DNA repair</keyword>
<evidence type="ECO:0000313" key="11">
    <source>
        <dbReference type="EMBL" id="GAA1741491.1"/>
    </source>
</evidence>
<evidence type="ECO:0000256" key="5">
    <source>
        <dbReference type="ARBA" id="ARBA00022763"/>
    </source>
</evidence>
<dbReference type="InterPro" id="IPR027417">
    <property type="entry name" value="P-loop_NTPase"/>
</dbReference>
<organism evidence="11 12">
    <name type="scientific">Isoptericola hypogeus</name>
    <dbReference type="NCBI Taxonomy" id="300179"/>
    <lineage>
        <taxon>Bacteria</taxon>
        <taxon>Bacillati</taxon>
        <taxon>Actinomycetota</taxon>
        <taxon>Actinomycetes</taxon>
        <taxon>Micrococcales</taxon>
        <taxon>Promicromonosporaceae</taxon>
        <taxon>Isoptericola</taxon>
    </lineage>
</organism>
<evidence type="ECO:0000256" key="1">
    <source>
        <dbReference type="ARBA" id="ARBA00003618"/>
    </source>
</evidence>
<dbReference type="Pfam" id="PF02463">
    <property type="entry name" value="SMC_N"/>
    <property type="match status" value="1"/>
</dbReference>
<dbReference type="RefSeq" id="WP_344250821.1">
    <property type="nucleotide sequence ID" value="NZ_BAAAPM010000011.1"/>
</dbReference>
<dbReference type="Proteomes" id="UP001501138">
    <property type="component" value="Unassembled WGS sequence"/>
</dbReference>
<gene>
    <name evidence="11" type="primary">recN</name>
    <name evidence="11" type="ORF">GCM10009809_41200</name>
</gene>
<protein>
    <recommendedName>
        <fullName evidence="3 9">DNA repair protein RecN</fullName>
    </recommendedName>
    <alternativeName>
        <fullName evidence="8 9">Recombination protein N</fullName>
    </alternativeName>
</protein>
<evidence type="ECO:0000256" key="2">
    <source>
        <dbReference type="ARBA" id="ARBA00009441"/>
    </source>
</evidence>
<reference evidence="12" key="1">
    <citation type="journal article" date="2019" name="Int. J. Syst. Evol. Microbiol.">
        <title>The Global Catalogue of Microorganisms (GCM) 10K type strain sequencing project: providing services to taxonomists for standard genome sequencing and annotation.</title>
        <authorList>
            <consortium name="The Broad Institute Genomics Platform"/>
            <consortium name="The Broad Institute Genome Sequencing Center for Infectious Disease"/>
            <person name="Wu L."/>
            <person name="Ma J."/>
        </authorList>
    </citation>
    <scope>NUCLEOTIDE SEQUENCE [LARGE SCALE GENOMIC DNA]</scope>
    <source>
        <strain evidence="12">JCM 15589</strain>
    </source>
</reference>
<keyword evidence="6" id="KW-0067">ATP-binding</keyword>
<dbReference type="InterPro" id="IPR003395">
    <property type="entry name" value="RecF/RecN/SMC_N"/>
</dbReference>
<dbReference type="Gene3D" id="3.40.50.300">
    <property type="entry name" value="P-loop containing nucleotide triphosphate hydrolases"/>
    <property type="match status" value="2"/>
</dbReference>
<dbReference type="SUPFAM" id="SSF52540">
    <property type="entry name" value="P-loop containing nucleoside triphosphate hydrolases"/>
    <property type="match status" value="2"/>
</dbReference>
<proteinExistence type="inferred from homology"/>
<comment type="similarity">
    <text evidence="2 9">Belongs to the RecN family.</text>
</comment>
<keyword evidence="4" id="KW-0547">Nucleotide-binding</keyword>
<keyword evidence="5 9" id="KW-0227">DNA damage</keyword>
<comment type="caution">
    <text evidence="11">The sequence shown here is derived from an EMBL/GenBank/DDBJ whole genome shotgun (WGS) entry which is preliminary data.</text>
</comment>
<evidence type="ECO:0000313" key="12">
    <source>
        <dbReference type="Proteomes" id="UP001501138"/>
    </source>
</evidence>
<name>A0ABP4VY60_9MICO</name>
<evidence type="ECO:0000256" key="8">
    <source>
        <dbReference type="ARBA" id="ARBA00033408"/>
    </source>
</evidence>
<dbReference type="PIRSF" id="PIRSF003128">
    <property type="entry name" value="RecN"/>
    <property type="match status" value="1"/>
</dbReference>
<evidence type="ECO:0000256" key="6">
    <source>
        <dbReference type="ARBA" id="ARBA00022840"/>
    </source>
</evidence>
<dbReference type="PANTHER" id="PTHR11059:SF0">
    <property type="entry name" value="DNA REPAIR PROTEIN RECN"/>
    <property type="match status" value="1"/>
</dbReference>
<sequence length="593" mass="61026">MLEEIAIENLGVIEAARVPLADGLTVITGETGAGKTMVLTGLGLLMGGKADAGAVRPGAASAAVEGRVRVAGRPEVARRVDEAGGEVDDDGTVVVLRTVAAGGRSRAHLGGRSVPQGVLAEIADELVTVHGQADQLRLRTPAKQRDALDTFAGTAHLGRLESYRAAWAERAGLQAEIDDLTARTAERAREAELLRLGLAEVERVDPQPGEDTELAALVARLGNAESLRLAAQQAHDAVAGDDVETEGSAVDAVERARRALEQAAGDDPALGGHATRLAEVGYLLADVATELASYVDGLQADPAGLETAHGRIAELNALTRSYGESIDDVLAWASDAGLRLLDLDDGGERLASMRERTAELDAQLGEEAARLTRGRAEAAEVLAASVTDELAGLAMRGARLVVDVAPAAEPGPWGADQVTFLLEPHPGAPARPLGKGASGGELSRVMLAVEVALATARADAADADHDGATGGAGRGPLPTFVFDEVDAGVGGKAAVEVGRRLATLARRTQVVVVTHLAQVAAFGDAHLVVTKTRPGDDGGADGEADGGVTVTGVRQVTDADRVRELARMLSGQDESATARQHAVELLESSTVGR</sequence>
<dbReference type="EMBL" id="BAAAPM010000011">
    <property type="protein sequence ID" value="GAA1741491.1"/>
    <property type="molecule type" value="Genomic_DNA"/>
</dbReference>
<dbReference type="CDD" id="cd03241">
    <property type="entry name" value="ABC_RecN"/>
    <property type="match status" value="1"/>
</dbReference>
<feature type="domain" description="RecF/RecN/SMC N-terminal" evidence="10">
    <location>
        <begin position="1"/>
        <end position="533"/>
    </location>
</feature>
<dbReference type="NCBIfam" id="TIGR00634">
    <property type="entry name" value="recN"/>
    <property type="match status" value="1"/>
</dbReference>